<dbReference type="InterPro" id="IPR050961">
    <property type="entry name" value="BolA/IbaG_stress_morph_reg"/>
</dbReference>
<gene>
    <name evidence="3" type="ORF">METZ01_LOCUS130778</name>
</gene>
<evidence type="ECO:0000256" key="2">
    <source>
        <dbReference type="SAM" id="MobiDB-lite"/>
    </source>
</evidence>
<feature type="region of interest" description="Disordered" evidence="2">
    <location>
        <begin position="83"/>
        <end position="108"/>
    </location>
</feature>
<dbReference type="InterPro" id="IPR002634">
    <property type="entry name" value="BolA"/>
</dbReference>
<dbReference type="PIRSF" id="PIRSF003113">
    <property type="entry name" value="BolA"/>
    <property type="match status" value="1"/>
</dbReference>
<dbReference type="SUPFAM" id="SSF82657">
    <property type="entry name" value="BolA-like"/>
    <property type="match status" value="1"/>
</dbReference>
<dbReference type="PANTHER" id="PTHR46229:SF2">
    <property type="entry name" value="BOLA-LIKE PROTEIN 1"/>
    <property type="match status" value="1"/>
</dbReference>
<evidence type="ECO:0000313" key="3">
    <source>
        <dbReference type="EMBL" id="SVA77924.1"/>
    </source>
</evidence>
<evidence type="ECO:0008006" key="4">
    <source>
        <dbReference type="Google" id="ProtNLM"/>
    </source>
</evidence>
<name>A0A381YLP1_9ZZZZ</name>
<evidence type="ECO:0000256" key="1">
    <source>
        <dbReference type="ARBA" id="ARBA00005578"/>
    </source>
</evidence>
<proteinExistence type="inferred from homology"/>
<dbReference type="Gene3D" id="3.30.300.90">
    <property type="entry name" value="BolA-like"/>
    <property type="match status" value="1"/>
</dbReference>
<organism evidence="3">
    <name type="scientific">marine metagenome</name>
    <dbReference type="NCBI Taxonomy" id="408172"/>
    <lineage>
        <taxon>unclassified sequences</taxon>
        <taxon>metagenomes</taxon>
        <taxon>ecological metagenomes</taxon>
    </lineage>
</organism>
<dbReference type="PANTHER" id="PTHR46229">
    <property type="entry name" value="BOLA TRANSCRIPTION REGULATOR"/>
    <property type="match status" value="1"/>
</dbReference>
<protein>
    <recommendedName>
        <fullName evidence="4">BolA family transcriptional regulator</fullName>
    </recommendedName>
</protein>
<accession>A0A381YLP1</accession>
<dbReference type="InterPro" id="IPR036065">
    <property type="entry name" value="BolA-like_sf"/>
</dbReference>
<dbReference type="AlphaFoldDB" id="A0A381YLP1"/>
<sequence>MSACSKIESVLKESLDPSHLEVINESFMHNVEPGAESHVRVIAVSEVFEGLNLVKRHQAIYKLIEEELAGPIHAITLHTFTASEWEERNEETHASPECEGGSSQESND</sequence>
<dbReference type="EMBL" id="UINC01018532">
    <property type="protein sequence ID" value="SVA77924.1"/>
    <property type="molecule type" value="Genomic_DNA"/>
</dbReference>
<reference evidence="3" key="1">
    <citation type="submission" date="2018-05" db="EMBL/GenBank/DDBJ databases">
        <authorList>
            <person name="Lanie J.A."/>
            <person name="Ng W.-L."/>
            <person name="Kazmierczak K.M."/>
            <person name="Andrzejewski T.M."/>
            <person name="Davidsen T.M."/>
            <person name="Wayne K.J."/>
            <person name="Tettelin H."/>
            <person name="Glass J.I."/>
            <person name="Rusch D."/>
            <person name="Podicherti R."/>
            <person name="Tsui H.-C.T."/>
            <person name="Winkler M.E."/>
        </authorList>
    </citation>
    <scope>NUCLEOTIDE SEQUENCE</scope>
</reference>
<comment type="similarity">
    <text evidence="1">Belongs to the BolA/IbaG family.</text>
</comment>
<dbReference type="Pfam" id="PF01722">
    <property type="entry name" value="BolA"/>
    <property type="match status" value="1"/>
</dbReference>